<dbReference type="RefSeq" id="WP_247381648.1">
    <property type="nucleotide sequence ID" value="NZ_JALLGV010000011.1"/>
</dbReference>
<keyword evidence="8 14" id="KW-0067">ATP-binding</keyword>
<dbReference type="CDD" id="cd00130">
    <property type="entry name" value="PAS"/>
    <property type="match status" value="1"/>
</dbReference>
<dbReference type="SMART" id="SM00387">
    <property type="entry name" value="HATPase_c"/>
    <property type="match status" value="1"/>
</dbReference>
<dbReference type="PROSITE" id="PS50109">
    <property type="entry name" value="HIS_KIN"/>
    <property type="match status" value="1"/>
</dbReference>
<keyword evidence="5" id="KW-0812">Transmembrane</keyword>
<evidence type="ECO:0000256" key="3">
    <source>
        <dbReference type="ARBA" id="ARBA00012438"/>
    </source>
</evidence>
<keyword evidence="15" id="KW-1185">Reference proteome</keyword>
<dbReference type="Proteomes" id="UP001597119">
    <property type="component" value="Unassembled WGS sequence"/>
</dbReference>
<evidence type="ECO:0000256" key="5">
    <source>
        <dbReference type="ARBA" id="ARBA00022692"/>
    </source>
</evidence>
<dbReference type="EMBL" id="JBHUDJ010000009">
    <property type="protein sequence ID" value="MFD1588192.1"/>
    <property type="molecule type" value="Genomic_DNA"/>
</dbReference>
<reference evidence="14 15" key="1">
    <citation type="journal article" date="2019" name="Int. J. Syst. Evol. Microbiol.">
        <title>The Global Catalogue of Microorganisms (GCM) 10K type strain sequencing project: providing services to taxonomists for standard genome sequencing and annotation.</title>
        <authorList>
            <consortium name="The Broad Institute Genomics Platform"/>
            <consortium name="The Broad Institute Genome Sequencing Center for Infectious Disease"/>
            <person name="Wu L."/>
            <person name="Ma J."/>
        </authorList>
    </citation>
    <scope>NUCLEOTIDE SEQUENCE [LARGE SCALE GENOMIC DNA]</scope>
    <source>
        <strain evidence="14 15">CGMCC 1.12125</strain>
    </source>
</reference>
<dbReference type="Pfam" id="PF02518">
    <property type="entry name" value="HATPase_c"/>
    <property type="match status" value="1"/>
</dbReference>
<evidence type="ECO:0000256" key="4">
    <source>
        <dbReference type="ARBA" id="ARBA00022679"/>
    </source>
</evidence>
<dbReference type="PROSITE" id="PS50112">
    <property type="entry name" value="PAS"/>
    <property type="match status" value="1"/>
</dbReference>
<accession>A0ABD6CG40</accession>
<dbReference type="InterPro" id="IPR050351">
    <property type="entry name" value="BphY/WalK/GraS-like"/>
</dbReference>
<evidence type="ECO:0000256" key="9">
    <source>
        <dbReference type="ARBA" id="ARBA00022989"/>
    </source>
</evidence>
<dbReference type="GO" id="GO:0005524">
    <property type="term" value="F:ATP binding"/>
    <property type="evidence" value="ECO:0007669"/>
    <property type="project" value="UniProtKB-KW"/>
</dbReference>
<feature type="domain" description="Histidine kinase" evidence="12">
    <location>
        <begin position="134"/>
        <end position="343"/>
    </location>
</feature>
<dbReference type="InterPro" id="IPR004358">
    <property type="entry name" value="Sig_transdc_His_kin-like_C"/>
</dbReference>
<proteinExistence type="predicted"/>
<evidence type="ECO:0000256" key="11">
    <source>
        <dbReference type="ARBA" id="ARBA00023136"/>
    </source>
</evidence>
<dbReference type="InterPro" id="IPR003594">
    <property type="entry name" value="HATPase_dom"/>
</dbReference>
<dbReference type="Gene3D" id="3.30.565.10">
    <property type="entry name" value="Histidine kinase-like ATPase, C-terminal domain"/>
    <property type="match status" value="1"/>
</dbReference>
<dbReference type="GO" id="GO:0000160">
    <property type="term" value="P:phosphorelay signal transduction system"/>
    <property type="evidence" value="ECO:0007669"/>
    <property type="project" value="UniProtKB-KW"/>
</dbReference>
<dbReference type="SUPFAM" id="SSF55785">
    <property type="entry name" value="PYP-like sensor domain (PAS domain)"/>
    <property type="match status" value="1"/>
</dbReference>
<keyword evidence="6" id="KW-0547">Nucleotide-binding</keyword>
<dbReference type="GO" id="GO:0016020">
    <property type="term" value="C:membrane"/>
    <property type="evidence" value="ECO:0007669"/>
    <property type="project" value="UniProtKB-SubCell"/>
</dbReference>
<dbReference type="GO" id="GO:0004673">
    <property type="term" value="F:protein histidine kinase activity"/>
    <property type="evidence" value="ECO:0007669"/>
    <property type="project" value="UniProtKB-EC"/>
</dbReference>
<comment type="subcellular location">
    <subcellularLocation>
        <location evidence="2">Membrane</location>
        <topology evidence="2">Multi-pass membrane protein</topology>
    </subcellularLocation>
</comment>
<evidence type="ECO:0000259" key="13">
    <source>
        <dbReference type="PROSITE" id="PS50112"/>
    </source>
</evidence>
<protein>
    <recommendedName>
        <fullName evidence="3">histidine kinase</fullName>
        <ecNumber evidence="3">2.7.13.3</ecNumber>
    </recommendedName>
</protein>
<evidence type="ECO:0000259" key="12">
    <source>
        <dbReference type="PROSITE" id="PS50109"/>
    </source>
</evidence>
<evidence type="ECO:0000256" key="7">
    <source>
        <dbReference type="ARBA" id="ARBA00022777"/>
    </source>
</evidence>
<dbReference type="SMART" id="SM00091">
    <property type="entry name" value="PAS"/>
    <property type="match status" value="1"/>
</dbReference>
<comment type="caution">
    <text evidence="14">The sequence shown here is derived from an EMBL/GenBank/DDBJ whole genome shotgun (WGS) entry which is preliminary data.</text>
</comment>
<sequence length="346" mass="38448">MDSFSGAQIPTLLDNIDAGLLMHHLQSGRILDVNDRAVELIGYTRDEFRQMTVDDFSADAAHYSQDEALQRIRAAADAPQRFEWQIQRANGEIRWVQVRLTQGVLTDSDHVFAELRDITRYKTRERQLRLVNRVIRHNLRNQMNVVMGHAEHLSAALEAETLERKAALIVDVADDVGSLNETIQQIETVVDGDSLDREPKGLCVLVDSVVSEFCDRYPTVELSADCDCEVWVTTDMEVQYALEHAIENAIEHNDADSPTVTVSVSAQPDTAGVAVQVADNGPPIPQMEIDALDPTLDTTSTYHGSGIGLWVMEWAMESLGGELSFEANEPRGNVISFHLPTTEPPT</sequence>
<evidence type="ECO:0000256" key="6">
    <source>
        <dbReference type="ARBA" id="ARBA00022741"/>
    </source>
</evidence>
<keyword evidence="11" id="KW-0472">Membrane</keyword>
<dbReference type="PANTHER" id="PTHR42878:SF7">
    <property type="entry name" value="SENSOR HISTIDINE KINASE GLRK"/>
    <property type="match status" value="1"/>
</dbReference>
<evidence type="ECO:0000313" key="14">
    <source>
        <dbReference type="EMBL" id="MFD1588192.1"/>
    </source>
</evidence>
<evidence type="ECO:0000256" key="1">
    <source>
        <dbReference type="ARBA" id="ARBA00000085"/>
    </source>
</evidence>
<evidence type="ECO:0000313" key="15">
    <source>
        <dbReference type="Proteomes" id="UP001597119"/>
    </source>
</evidence>
<dbReference type="AlphaFoldDB" id="A0ABD6CG40"/>
<dbReference type="InterPro" id="IPR036890">
    <property type="entry name" value="HATPase_C_sf"/>
</dbReference>
<dbReference type="PANTHER" id="PTHR42878">
    <property type="entry name" value="TWO-COMPONENT HISTIDINE KINASE"/>
    <property type="match status" value="1"/>
</dbReference>
<keyword evidence="9" id="KW-1133">Transmembrane helix</keyword>
<comment type="catalytic activity">
    <reaction evidence="1">
        <text>ATP + protein L-histidine = ADP + protein N-phospho-L-histidine.</text>
        <dbReference type="EC" id="2.7.13.3"/>
    </reaction>
</comment>
<keyword evidence="10" id="KW-0902">Two-component regulatory system</keyword>
<gene>
    <name evidence="14" type="ORF">ACFR9U_14515</name>
</gene>
<dbReference type="PRINTS" id="PR00344">
    <property type="entry name" value="BCTRLSENSOR"/>
</dbReference>
<dbReference type="Pfam" id="PF13426">
    <property type="entry name" value="PAS_9"/>
    <property type="match status" value="1"/>
</dbReference>
<dbReference type="InterPro" id="IPR005467">
    <property type="entry name" value="His_kinase_dom"/>
</dbReference>
<keyword evidence="7" id="KW-0418">Kinase</keyword>
<dbReference type="NCBIfam" id="TIGR00229">
    <property type="entry name" value="sensory_box"/>
    <property type="match status" value="1"/>
</dbReference>
<evidence type="ECO:0000256" key="10">
    <source>
        <dbReference type="ARBA" id="ARBA00023012"/>
    </source>
</evidence>
<dbReference type="Gene3D" id="3.30.450.20">
    <property type="entry name" value="PAS domain"/>
    <property type="match status" value="1"/>
</dbReference>
<name>A0ABD6CG40_9EURY</name>
<evidence type="ECO:0000256" key="8">
    <source>
        <dbReference type="ARBA" id="ARBA00022840"/>
    </source>
</evidence>
<keyword evidence="4" id="KW-0808">Transferase</keyword>
<dbReference type="SUPFAM" id="SSF55874">
    <property type="entry name" value="ATPase domain of HSP90 chaperone/DNA topoisomerase II/histidine kinase"/>
    <property type="match status" value="1"/>
</dbReference>
<dbReference type="InterPro" id="IPR000014">
    <property type="entry name" value="PAS"/>
</dbReference>
<evidence type="ECO:0000256" key="2">
    <source>
        <dbReference type="ARBA" id="ARBA00004141"/>
    </source>
</evidence>
<dbReference type="EC" id="2.7.13.3" evidence="3"/>
<feature type="domain" description="PAS" evidence="13">
    <location>
        <begin position="5"/>
        <end position="48"/>
    </location>
</feature>
<organism evidence="14 15">
    <name type="scientific">Halorientalis brevis</name>
    <dbReference type="NCBI Taxonomy" id="1126241"/>
    <lineage>
        <taxon>Archaea</taxon>
        <taxon>Methanobacteriati</taxon>
        <taxon>Methanobacteriota</taxon>
        <taxon>Stenosarchaea group</taxon>
        <taxon>Halobacteria</taxon>
        <taxon>Halobacteriales</taxon>
        <taxon>Haloarculaceae</taxon>
        <taxon>Halorientalis</taxon>
    </lineage>
</organism>
<dbReference type="InterPro" id="IPR035965">
    <property type="entry name" value="PAS-like_dom_sf"/>
</dbReference>